<evidence type="ECO:0000256" key="1">
    <source>
        <dbReference type="SAM" id="SignalP"/>
    </source>
</evidence>
<protein>
    <submittedName>
        <fullName evidence="3">PEP-CTERM sorting domain-containing protein</fullName>
    </submittedName>
</protein>
<dbReference type="NCBIfam" id="TIGR02595">
    <property type="entry name" value="PEP_CTERM"/>
    <property type="match status" value="1"/>
</dbReference>
<gene>
    <name evidence="3" type="ORF">GPY61_19335</name>
</gene>
<evidence type="ECO:0000313" key="4">
    <source>
        <dbReference type="Proteomes" id="UP000443353"/>
    </source>
</evidence>
<dbReference type="AlphaFoldDB" id="A0A7X3G1T8"/>
<reference evidence="3 4" key="1">
    <citation type="submission" date="2019-12" db="EMBL/GenBank/DDBJ databases">
        <authorList>
            <person name="Li C."/>
            <person name="Zhao J."/>
        </authorList>
    </citation>
    <scope>NUCLEOTIDE SEQUENCE [LARGE SCALE GENOMIC DNA]</scope>
    <source>
        <strain evidence="3 4">NEAU-DD11</strain>
    </source>
</reference>
<name>A0A7X3G1T8_9BURK</name>
<feature type="domain" description="Ice-binding protein C-terminal" evidence="2">
    <location>
        <begin position="172"/>
        <end position="195"/>
    </location>
</feature>
<evidence type="ECO:0000313" key="3">
    <source>
        <dbReference type="EMBL" id="MVW62092.1"/>
    </source>
</evidence>
<dbReference type="EMBL" id="WSES01000006">
    <property type="protein sequence ID" value="MVW62092.1"/>
    <property type="molecule type" value="Genomic_DNA"/>
</dbReference>
<dbReference type="InterPro" id="IPR013424">
    <property type="entry name" value="Ice-binding_C"/>
</dbReference>
<feature type="chain" id="PRO_5031306302" evidence="1">
    <location>
        <begin position="28"/>
        <end position="197"/>
    </location>
</feature>
<dbReference type="Pfam" id="PF07589">
    <property type="entry name" value="PEP-CTERM"/>
    <property type="match status" value="1"/>
</dbReference>
<organism evidence="3 4">
    <name type="scientific">Massilia cellulosiltytica</name>
    <dbReference type="NCBI Taxonomy" id="2683234"/>
    <lineage>
        <taxon>Bacteria</taxon>
        <taxon>Pseudomonadati</taxon>
        <taxon>Pseudomonadota</taxon>
        <taxon>Betaproteobacteria</taxon>
        <taxon>Burkholderiales</taxon>
        <taxon>Oxalobacteraceae</taxon>
        <taxon>Telluria group</taxon>
        <taxon>Massilia</taxon>
    </lineage>
</organism>
<proteinExistence type="predicted"/>
<feature type="signal peptide" evidence="1">
    <location>
        <begin position="1"/>
        <end position="27"/>
    </location>
</feature>
<dbReference type="Proteomes" id="UP000443353">
    <property type="component" value="Unassembled WGS sequence"/>
</dbReference>
<accession>A0A7X3G1T8</accession>
<evidence type="ECO:0000259" key="2">
    <source>
        <dbReference type="Pfam" id="PF07589"/>
    </source>
</evidence>
<comment type="caution">
    <text evidence="3">The sequence shown here is derived from an EMBL/GenBank/DDBJ whole genome shotgun (WGS) entry which is preliminary data.</text>
</comment>
<sequence>MMQSITHRAARLLAATWMCLCAGAALAVPVHHVDIDTSALGTGTAYLGMSFLSVGGATPASASVTNLAADLLGVPVGTGSVAGGPPGALTFSSEAGGGDWFQAIQLGGHVGFDVSFLFGDGTDGSTFSWSLFDDTHYLGVDGDLGSIALHPDATPDGRLTITPDNAFTAVRAVPEPSTLLLVALTGCMLAAVRRRPA</sequence>
<keyword evidence="1" id="KW-0732">Signal</keyword>
<keyword evidence="4" id="KW-1185">Reference proteome</keyword>
<dbReference type="RefSeq" id="WP_056131999.1">
    <property type="nucleotide sequence ID" value="NZ_WSES01000006.1"/>
</dbReference>
<dbReference type="NCBIfam" id="NF038129">
    <property type="entry name" value="PEP_NF038129"/>
    <property type="match status" value="1"/>
</dbReference>